<reference evidence="3 4" key="1">
    <citation type="submission" date="2020-04" db="EMBL/GenBank/DDBJ databases">
        <authorList>
            <person name="De Canck E."/>
        </authorList>
    </citation>
    <scope>NUCLEOTIDE SEQUENCE [LARGE SCALE GENOMIC DNA]</scope>
    <source>
        <strain evidence="3 4">LMG 26845</strain>
    </source>
</reference>
<accession>A0A6J5BEW1</accession>
<dbReference type="SUPFAM" id="SSF53850">
    <property type="entry name" value="Periplasmic binding protein-like II"/>
    <property type="match status" value="1"/>
</dbReference>
<feature type="signal peptide" evidence="2">
    <location>
        <begin position="1"/>
        <end position="21"/>
    </location>
</feature>
<comment type="similarity">
    <text evidence="1">Belongs to the UPF0065 (bug) family.</text>
</comment>
<evidence type="ECO:0000256" key="1">
    <source>
        <dbReference type="ARBA" id="ARBA00006987"/>
    </source>
</evidence>
<protein>
    <submittedName>
        <fullName evidence="3">Uncharacterized protein</fullName>
    </submittedName>
</protein>
<dbReference type="EMBL" id="CADIJR010000083">
    <property type="protein sequence ID" value="CAB3701991.1"/>
    <property type="molecule type" value="Genomic_DNA"/>
</dbReference>
<dbReference type="PANTHER" id="PTHR42928">
    <property type="entry name" value="TRICARBOXYLATE-BINDING PROTEIN"/>
    <property type="match status" value="1"/>
</dbReference>
<dbReference type="Gene3D" id="3.40.190.10">
    <property type="entry name" value="Periplasmic binding protein-like II"/>
    <property type="match status" value="1"/>
</dbReference>
<dbReference type="PIRSF" id="PIRSF017082">
    <property type="entry name" value="YflP"/>
    <property type="match status" value="1"/>
</dbReference>
<dbReference type="Proteomes" id="UP000507979">
    <property type="component" value="Unassembled WGS sequence"/>
</dbReference>
<dbReference type="InterPro" id="IPR005064">
    <property type="entry name" value="BUG"/>
</dbReference>
<feature type="chain" id="PRO_5026928887" evidence="2">
    <location>
        <begin position="22"/>
        <end position="324"/>
    </location>
</feature>
<keyword evidence="2" id="KW-0732">Signal</keyword>
<evidence type="ECO:0000313" key="4">
    <source>
        <dbReference type="Proteomes" id="UP000507979"/>
    </source>
</evidence>
<dbReference type="InterPro" id="IPR042100">
    <property type="entry name" value="Bug_dom1"/>
</dbReference>
<dbReference type="RefSeq" id="WP_054434769.1">
    <property type="nucleotide sequence ID" value="NZ_CADIJR010000083.1"/>
</dbReference>
<dbReference type="Gene3D" id="3.40.190.150">
    <property type="entry name" value="Bordetella uptake gene, domain 1"/>
    <property type="match status" value="1"/>
</dbReference>
<dbReference type="CDD" id="cd07012">
    <property type="entry name" value="PBP2_Bug_TTT"/>
    <property type="match status" value="1"/>
</dbReference>
<evidence type="ECO:0000313" key="3">
    <source>
        <dbReference type="EMBL" id="CAB3701991.1"/>
    </source>
</evidence>
<organism evidence="3 4">
    <name type="scientific">Achromobacter insuavis</name>
    <dbReference type="NCBI Taxonomy" id="1287735"/>
    <lineage>
        <taxon>Bacteria</taxon>
        <taxon>Pseudomonadati</taxon>
        <taxon>Pseudomonadota</taxon>
        <taxon>Betaproteobacteria</taxon>
        <taxon>Burkholderiales</taxon>
        <taxon>Alcaligenaceae</taxon>
        <taxon>Achromobacter</taxon>
    </lineage>
</organism>
<proteinExistence type="inferred from homology"/>
<dbReference type="PANTHER" id="PTHR42928:SF5">
    <property type="entry name" value="BLR1237 PROTEIN"/>
    <property type="match status" value="1"/>
</dbReference>
<keyword evidence="4" id="KW-1185">Reference proteome</keyword>
<dbReference type="Pfam" id="PF03401">
    <property type="entry name" value="TctC"/>
    <property type="match status" value="1"/>
</dbReference>
<sequence>MKTLLLSAVTTLALLATGAAAAEDYPVRPVSLMVPYPAGGASDITARALQGPMTGTLGGQVIVENLGGANGVLGANRVLGAKADGYYVFQGSPNELILAGLTNKSVHYRPEAFRMIAPVATSPYVVMTRAGLGVANVDELVALARRGGAPLTYGSGGAGSMIHLITEALAKRAGLTLTHIPYRGASPLLTDMAGGQIDFAIVPYQANYADLRREGRIRIIGTLNRERLPMLPDVPSVQESASLKDFNYTIWTAYMVKQGTPDAVAQKLHAAVEAALADPAARKTLLAQGKILFEPQTLAASEAFYAEQTARLTELVRSSGFQAE</sequence>
<evidence type="ECO:0000256" key="2">
    <source>
        <dbReference type="SAM" id="SignalP"/>
    </source>
</evidence>
<dbReference type="AlphaFoldDB" id="A0A6J5BEW1"/>
<dbReference type="GeneID" id="92901184"/>
<name>A0A6J5BEW1_9BURK</name>
<gene>
    <name evidence="3" type="ORF">LMG26845_05291</name>
</gene>